<evidence type="ECO:0000256" key="2">
    <source>
        <dbReference type="ARBA" id="ARBA00022448"/>
    </source>
</evidence>
<feature type="transmembrane region" description="Helical" evidence="7">
    <location>
        <begin position="90"/>
        <end position="109"/>
    </location>
</feature>
<dbReference type="AlphaFoldDB" id="A0A3Q8SA41"/>
<comment type="subcellular location">
    <subcellularLocation>
        <location evidence="1">Cell membrane</location>
        <topology evidence="1">Multi-pass membrane protein</topology>
    </subcellularLocation>
</comment>
<dbReference type="InterPro" id="IPR020846">
    <property type="entry name" value="MFS_dom"/>
</dbReference>
<keyword evidence="5 7" id="KW-0472">Membrane</keyword>
<keyword evidence="2" id="KW-0813">Transport</keyword>
<dbReference type="Pfam" id="PF07690">
    <property type="entry name" value="MFS_1"/>
    <property type="match status" value="1"/>
</dbReference>
<dbReference type="OrthoDB" id="9797740at2"/>
<feature type="domain" description="Major facilitator superfamily (MFS) profile" evidence="8">
    <location>
        <begin position="53"/>
        <end position="433"/>
    </location>
</feature>
<dbReference type="PROSITE" id="PS50850">
    <property type="entry name" value="MFS"/>
    <property type="match status" value="1"/>
</dbReference>
<dbReference type="GO" id="GO:0022857">
    <property type="term" value="F:transmembrane transporter activity"/>
    <property type="evidence" value="ECO:0007669"/>
    <property type="project" value="InterPro"/>
</dbReference>
<evidence type="ECO:0000313" key="9">
    <source>
        <dbReference type="EMBL" id="AZK45941.1"/>
    </source>
</evidence>
<feature type="transmembrane region" description="Helical" evidence="7">
    <location>
        <begin position="174"/>
        <end position="197"/>
    </location>
</feature>
<evidence type="ECO:0000256" key="6">
    <source>
        <dbReference type="SAM" id="MobiDB-lite"/>
    </source>
</evidence>
<evidence type="ECO:0000256" key="4">
    <source>
        <dbReference type="ARBA" id="ARBA00022989"/>
    </source>
</evidence>
<feature type="transmembrane region" description="Helical" evidence="7">
    <location>
        <begin position="49"/>
        <end position="70"/>
    </location>
</feature>
<dbReference type="InterPro" id="IPR011701">
    <property type="entry name" value="MFS"/>
</dbReference>
<feature type="transmembrane region" description="Helical" evidence="7">
    <location>
        <begin position="407"/>
        <end position="428"/>
    </location>
</feature>
<feature type="transmembrane region" description="Helical" evidence="7">
    <location>
        <begin position="345"/>
        <end position="366"/>
    </location>
</feature>
<dbReference type="EMBL" id="CP034248">
    <property type="protein sequence ID" value="AZK45941.1"/>
    <property type="molecule type" value="Genomic_DNA"/>
</dbReference>
<feature type="transmembrane region" description="Helical" evidence="7">
    <location>
        <begin position="289"/>
        <end position="307"/>
    </location>
</feature>
<evidence type="ECO:0000256" key="1">
    <source>
        <dbReference type="ARBA" id="ARBA00004651"/>
    </source>
</evidence>
<accession>A0A3Q8SA41</accession>
<dbReference type="SUPFAM" id="SSF103473">
    <property type="entry name" value="MFS general substrate transporter"/>
    <property type="match status" value="1"/>
</dbReference>
<feature type="region of interest" description="Disordered" evidence="6">
    <location>
        <begin position="1"/>
        <end position="42"/>
    </location>
</feature>
<dbReference type="CDD" id="cd17339">
    <property type="entry name" value="MFS_NIMT_CynX_like"/>
    <property type="match status" value="1"/>
</dbReference>
<gene>
    <name evidence="9" type="ORF">EIM92_06760</name>
</gene>
<dbReference type="Proteomes" id="UP000273145">
    <property type="component" value="Chromosome"/>
</dbReference>
<sequence>MKESKNDTSKRPGIEAAPLSSSIRNTGNDLDNNSNKTLKANNRPAKQRLGASALLIIAILLTAATLRSPLTGVGSLIGEIQSTTGLSHTAAGMLTTLPLIAFAIFALAAPKLAWRFGMERTLLYCMVVMTAGILVRSLPNIPALFFGTALIGSAIAVCNVLVPGLIKRDLPHRIGLMTSLYTSSMNGWAAIASGISIPLSHSAGWRGALVYWAILSAVAALIWIPQLRRNSNNYKSQGARSYRKTGVVWRSSIAWQVTIFMGFQSIMFYVGISWLPEILQEQGLNPAKAGWMLSLMQVASMAGSFLMPLIASRTQSQKGLAAVSSALFLIGFGGIWIGSSALTSLFIIAIGLGCGTTFSLVILFFALRSRTADQAAELSGMAQSFGYLLAAVGPTLFGFIHDQSGNWSVPLATITGLSLLTIVFGYAAGRKGYVGPE</sequence>
<organism evidence="9 10">
    <name type="scientific">Paenibacillus lentus</name>
    <dbReference type="NCBI Taxonomy" id="1338368"/>
    <lineage>
        <taxon>Bacteria</taxon>
        <taxon>Bacillati</taxon>
        <taxon>Bacillota</taxon>
        <taxon>Bacilli</taxon>
        <taxon>Bacillales</taxon>
        <taxon>Paenibacillaceae</taxon>
        <taxon>Paenibacillus</taxon>
    </lineage>
</organism>
<protein>
    <submittedName>
        <fullName evidence="9">MFS transporter</fullName>
    </submittedName>
</protein>
<feature type="compositionally biased region" description="Basic and acidic residues" evidence="6">
    <location>
        <begin position="1"/>
        <end position="13"/>
    </location>
</feature>
<feature type="transmembrane region" description="Helical" evidence="7">
    <location>
        <begin position="209"/>
        <end position="227"/>
    </location>
</feature>
<dbReference type="InterPro" id="IPR052524">
    <property type="entry name" value="MFS_Cyanate_Porter"/>
</dbReference>
<dbReference type="GO" id="GO:0005886">
    <property type="term" value="C:plasma membrane"/>
    <property type="evidence" value="ECO:0007669"/>
    <property type="project" value="UniProtKB-SubCell"/>
</dbReference>
<evidence type="ECO:0000259" key="8">
    <source>
        <dbReference type="PROSITE" id="PS50850"/>
    </source>
</evidence>
<evidence type="ECO:0000256" key="7">
    <source>
        <dbReference type="SAM" id="Phobius"/>
    </source>
</evidence>
<reference evidence="9 10" key="1">
    <citation type="submission" date="2018-11" db="EMBL/GenBank/DDBJ databases">
        <title>Genome sequencing of Paenibacillus lentus DSM25539(T).</title>
        <authorList>
            <person name="Kook J.-K."/>
            <person name="Park S.-N."/>
            <person name="Lim Y.K."/>
        </authorList>
    </citation>
    <scope>NUCLEOTIDE SEQUENCE [LARGE SCALE GENOMIC DNA]</scope>
    <source>
        <strain evidence="9 10">DSM 25539</strain>
    </source>
</reference>
<feature type="transmembrane region" description="Helical" evidence="7">
    <location>
        <begin position="378"/>
        <end position="401"/>
    </location>
</feature>
<dbReference type="PANTHER" id="PTHR23523">
    <property type="match status" value="1"/>
</dbReference>
<dbReference type="PANTHER" id="PTHR23523:SF2">
    <property type="entry name" value="2-NITROIMIDAZOLE TRANSPORTER"/>
    <property type="match status" value="1"/>
</dbReference>
<proteinExistence type="predicted"/>
<keyword evidence="4 7" id="KW-1133">Transmembrane helix</keyword>
<dbReference type="Gene3D" id="1.20.1250.20">
    <property type="entry name" value="MFS general substrate transporter like domains"/>
    <property type="match status" value="2"/>
</dbReference>
<feature type="transmembrane region" description="Helical" evidence="7">
    <location>
        <begin position="319"/>
        <end position="339"/>
    </location>
</feature>
<feature type="transmembrane region" description="Helical" evidence="7">
    <location>
        <begin position="144"/>
        <end position="162"/>
    </location>
</feature>
<name>A0A3Q8SA41_9BACL</name>
<evidence type="ECO:0000256" key="5">
    <source>
        <dbReference type="ARBA" id="ARBA00023136"/>
    </source>
</evidence>
<keyword evidence="3 7" id="KW-0812">Transmembrane</keyword>
<evidence type="ECO:0000313" key="10">
    <source>
        <dbReference type="Proteomes" id="UP000273145"/>
    </source>
</evidence>
<feature type="transmembrane region" description="Helical" evidence="7">
    <location>
        <begin position="121"/>
        <end position="138"/>
    </location>
</feature>
<feature type="transmembrane region" description="Helical" evidence="7">
    <location>
        <begin position="247"/>
        <end position="269"/>
    </location>
</feature>
<feature type="compositionally biased region" description="Polar residues" evidence="6">
    <location>
        <begin position="19"/>
        <end position="40"/>
    </location>
</feature>
<evidence type="ECO:0000256" key="3">
    <source>
        <dbReference type="ARBA" id="ARBA00022692"/>
    </source>
</evidence>
<dbReference type="KEGG" id="plen:EIM92_06760"/>
<dbReference type="RefSeq" id="WP_125082034.1">
    <property type="nucleotide sequence ID" value="NZ_CP034248.1"/>
</dbReference>
<keyword evidence="10" id="KW-1185">Reference proteome</keyword>
<dbReference type="InterPro" id="IPR036259">
    <property type="entry name" value="MFS_trans_sf"/>
</dbReference>